<evidence type="ECO:0000313" key="11">
    <source>
        <dbReference type="EMBL" id="CAD1822400.1"/>
    </source>
</evidence>
<dbReference type="Gene3D" id="3.90.1150.10">
    <property type="entry name" value="Aspartate Aminotransferase, domain 1"/>
    <property type="match status" value="1"/>
</dbReference>
<evidence type="ECO:0000256" key="4">
    <source>
        <dbReference type="ARBA" id="ARBA00022898"/>
    </source>
</evidence>
<evidence type="ECO:0000259" key="10">
    <source>
        <dbReference type="Pfam" id="PF00155"/>
    </source>
</evidence>
<keyword evidence="4" id="KW-0663">Pyridoxal phosphate</keyword>
<dbReference type="InterPro" id="IPR004839">
    <property type="entry name" value="Aminotransferase_I/II_large"/>
</dbReference>
<keyword evidence="2" id="KW-0266">Ethylene biosynthesis</keyword>
<evidence type="ECO:0000256" key="8">
    <source>
        <dbReference type="ARBA" id="ARBA00039053"/>
    </source>
</evidence>
<evidence type="ECO:0000256" key="7">
    <source>
        <dbReference type="ARBA" id="ARBA00037888"/>
    </source>
</evidence>
<evidence type="ECO:0000256" key="9">
    <source>
        <dbReference type="ARBA" id="ARBA00049554"/>
    </source>
</evidence>
<keyword evidence="6" id="KW-0292">Fruit ripening</keyword>
<organism evidence="11">
    <name type="scientific">Ananas comosus var. bracteatus</name>
    <name type="common">red pineapple</name>
    <dbReference type="NCBI Taxonomy" id="296719"/>
    <lineage>
        <taxon>Eukaryota</taxon>
        <taxon>Viridiplantae</taxon>
        <taxon>Streptophyta</taxon>
        <taxon>Embryophyta</taxon>
        <taxon>Tracheophyta</taxon>
        <taxon>Spermatophyta</taxon>
        <taxon>Magnoliopsida</taxon>
        <taxon>Liliopsida</taxon>
        <taxon>Poales</taxon>
        <taxon>Bromeliaceae</taxon>
        <taxon>Bromelioideae</taxon>
        <taxon>Ananas</taxon>
    </lineage>
</organism>
<proteinExistence type="predicted"/>
<comment type="pathway">
    <text evidence="7">Alkene biosynthesis; ethylene biosynthesis via S-adenosyl-L-methionine; ethylene from S-adenosyl-L-methionine: step 1/2.</text>
</comment>
<dbReference type="InterPro" id="IPR015424">
    <property type="entry name" value="PyrdxlP-dep_Trfase"/>
</dbReference>
<evidence type="ECO:0000256" key="3">
    <source>
        <dbReference type="ARBA" id="ARBA00022691"/>
    </source>
</evidence>
<dbReference type="InterPro" id="IPR015422">
    <property type="entry name" value="PyrdxlP-dep_Trfase_small"/>
</dbReference>
<dbReference type="Pfam" id="PF00155">
    <property type="entry name" value="Aminotran_1_2"/>
    <property type="match status" value="1"/>
</dbReference>
<dbReference type="GO" id="GO:0009693">
    <property type="term" value="P:ethylene biosynthetic process"/>
    <property type="evidence" value="ECO:0007669"/>
    <property type="project" value="UniProtKB-KW"/>
</dbReference>
<dbReference type="GO" id="GO:0030170">
    <property type="term" value="F:pyridoxal phosphate binding"/>
    <property type="evidence" value="ECO:0007669"/>
    <property type="project" value="InterPro"/>
</dbReference>
<dbReference type="SUPFAM" id="SSF53383">
    <property type="entry name" value="PLP-dependent transferases"/>
    <property type="match status" value="1"/>
</dbReference>
<dbReference type="EMBL" id="LR862142">
    <property type="protein sequence ID" value="CAD1822400.1"/>
    <property type="molecule type" value="Genomic_DNA"/>
</dbReference>
<evidence type="ECO:0000256" key="2">
    <source>
        <dbReference type="ARBA" id="ARBA00022666"/>
    </source>
</evidence>
<dbReference type="AlphaFoldDB" id="A0A6V7NUW7"/>
<dbReference type="InterPro" id="IPR015421">
    <property type="entry name" value="PyrdxlP-dep_Trfase_major"/>
</dbReference>
<dbReference type="PANTHER" id="PTHR43795">
    <property type="entry name" value="BIFUNCTIONAL ASPARTATE AMINOTRANSFERASE AND GLUTAMATE/ASPARTATE-PREPHENATE AMINOTRANSFERASE-RELATED"/>
    <property type="match status" value="1"/>
</dbReference>
<sequence length="210" mass="23045">MSYDEIDTLLDFVASKDIHLISDEIYSGPTFGSPPFISMAQGVSGRANVLARVHIVVSLSKDLASLGFVLARSTPTMNRWCPGHKICRASGSSPRKLNTSSLNFSLDKAFTANYIRENTKRLKRRHSLLVKGLESIGISCLKSNSGLFCWVDMRHLLNSNTFEGEMETWKKIVYDVGLNISPGSSCHCATNPGGSACALLTCRRRRSTSP</sequence>
<feature type="domain" description="Aminotransferase class I/classII large" evidence="10">
    <location>
        <begin position="3"/>
        <end position="190"/>
    </location>
</feature>
<dbReference type="GO" id="GO:0016847">
    <property type="term" value="F:1-aminocyclopropane-1-carboxylate synthase activity"/>
    <property type="evidence" value="ECO:0007669"/>
    <property type="project" value="UniProtKB-EC"/>
</dbReference>
<reference evidence="11" key="1">
    <citation type="submission" date="2020-07" db="EMBL/GenBank/DDBJ databases">
        <authorList>
            <person name="Lin J."/>
        </authorList>
    </citation>
    <scope>NUCLEOTIDE SEQUENCE</scope>
</reference>
<gene>
    <name evidence="11" type="ORF">CB5_LOCUS5611</name>
</gene>
<dbReference type="PANTHER" id="PTHR43795:SF10">
    <property type="entry name" value="1-AMINOCYCLOPROPANE-1-CARBOXYLATE SYNTHASE 9"/>
    <property type="match status" value="1"/>
</dbReference>
<comment type="cofactor">
    <cofactor evidence="1">
        <name>pyridoxal 5'-phosphate</name>
        <dbReference type="ChEBI" id="CHEBI:597326"/>
    </cofactor>
</comment>
<evidence type="ECO:0000256" key="6">
    <source>
        <dbReference type="ARBA" id="ARBA00033478"/>
    </source>
</evidence>
<dbReference type="InterPro" id="IPR050478">
    <property type="entry name" value="Ethylene_sulfur-biosynth"/>
</dbReference>
<evidence type="ECO:0000256" key="5">
    <source>
        <dbReference type="ARBA" id="ARBA00023239"/>
    </source>
</evidence>
<keyword evidence="5" id="KW-0456">Lyase</keyword>
<dbReference type="PRINTS" id="PR00753">
    <property type="entry name" value="ACCSYNTHASE"/>
</dbReference>
<comment type="catalytic activity">
    <reaction evidence="9">
        <text>S-adenosyl-L-methionine = 1-aminocyclopropane-1-carboxylate + S-methyl-5'-thioadenosine + H(+)</text>
        <dbReference type="Rhea" id="RHEA:21744"/>
        <dbReference type="ChEBI" id="CHEBI:15378"/>
        <dbReference type="ChEBI" id="CHEBI:17509"/>
        <dbReference type="ChEBI" id="CHEBI:58360"/>
        <dbReference type="ChEBI" id="CHEBI:59789"/>
        <dbReference type="EC" id="4.4.1.14"/>
    </reaction>
</comment>
<dbReference type="GO" id="GO:0008483">
    <property type="term" value="F:transaminase activity"/>
    <property type="evidence" value="ECO:0007669"/>
    <property type="project" value="TreeGrafter"/>
</dbReference>
<evidence type="ECO:0000256" key="1">
    <source>
        <dbReference type="ARBA" id="ARBA00001933"/>
    </source>
</evidence>
<name>A0A6V7NUW7_ANACO</name>
<dbReference type="EC" id="4.4.1.14" evidence="8"/>
<dbReference type="GO" id="GO:0009835">
    <property type="term" value="P:fruit ripening"/>
    <property type="evidence" value="ECO:0007669"/>
    <property type="project" value="UniProtKB-KW"/>
</dbReference>
<keyword evidence="3" id="KW-0949">S-adenosyl-L-methionine</keyword>
<protein>
    <recommendedName>
        <fullName evidence="8">1-aminocyclopropane-1-carboxylate synthase</fullName>
        <ecNumber evidence="8">4.4.1.14</ecNumber>
    </recommendedName>
</protein>
<dbReference type="Gene3D" id="3.40.640.10">
    <property type="entry name" value="Type I PLP-dependent aspartate aminotransferase-like (Major domain)"/>
    <property type="match status" value="1"/>
</dbReference>
<accession>A0A6V7NUW7</accession>